<proteinExistence type="predicted"/>
<name>A0A183KAP0_9TREM</name>
<sequence>MRRKPGELRKSSSRRYKCLLIAVYSKYFGYVDQTLSATTFYGREQTRVEEEIRKKHWKWIGHTLMKAPNCITRQAFTWNPQCQRR</sequence>
<dbReference type="STRING" id="6186.A0A183KAP0"/>
<dbReference type="AlphaFoldDB" id="A0A183KAP0"/>
<dbReference type="WBParaSite" id="SCUD_0001207601-mRNA-1">
    <property type="protein sequence ID" value="SCUD_0001207601-mRNA-1"/>
    <property type="gene ID" value="SCUD_0001207601"/>
</dbReference>
<evidence type="ECO:0000313" key="1">
    <source>
        <dbReference type="WBParaSite" id="SCUD_0001207601-mRNA-1"/>
    </source>
</evidence>
<organism evidence="1">
    <name type="scientific">Schistosoma curassoni</name>
    <dbReference type="NCBI Taxonomy" id="6186"/>
    <lineage>
        <taxon>Eukaryota</taxon>
        <taxon>Metazoa</taxon>
        <taxon>Spiralia</taxon>
        <taxon>Lophotrochozoa</taxon>
        <taxon>Platyhelminthes</taxon>
        <taxon>Trematoda</taxon>
        <taxon>Digenea</taxon>
        <taxon>Strigeidida</taxon>
        <taxon>Schistosomatoidea</taxon>
        <taxon>Schistosomatidae</taxon>
        <taxon>Schistosoma</taxon>
    </lineage>
</organism>
<reference evidence="1" key="1">
    <citation type="submission" date="2016-06" db="UniProtKB">
        <authorList>
            <consortium name="WormBaseParasite"/>
        </authorList>
    </citation>
    <scope>IDENTIFICATION</scope>
</reference>
<protein>
    <submittedName>
        <fullName evidence="1">Uncharacterized protein</fullName>
    </submittedName>
</protein>
<accession>A0A183KAP0</accession>